<gene>
    <name evidence="3" type="ORF">WJX72_011122</name>
</gene>
<evidence type="ECO:0000256" key="1">
    <source>
        <dbReference type="SAM" id="MobiDB-lite"/>
    </source>
</evidence>
<dbReference type="Gene3D" id="1.25.40.990">
    <property type="match status" value="1"/>
</dbReference>
<protein>
    <recommendedName>
        <fullName evidence="2">SAC3/GANP/THP3 conserved domain-containing protein</fullName>
    </recommendedName>
</protein>
<dbReference type="Proteomes" id="UP001489004">
    <property type="component" value="Unassembled WGS sequence"/>
</dbReference>
<feature type="region of interest" description="Disordered" evidence="1">
    <location>
        <begin position="19"/>
        <end position="44"/>
    </location>
</feature>
<evidence type="ECO:0000313" key="4">
    <source>
        <dbReference type="Proteomes" id="UP001489004"/>
    </source>
</evidence>
<dbReference type="PANTHER" id="PTHR39398">
    <property type="entry name" value="YALI0F14311P"/>
    <property type="match status" value="1"/>
</dbReference>
<evidence type="ECO:0000313" key="3">
    <source>
        <dbReference type="EMBL" id="KAK9830337.1"/>
    </source>
</evidence>
<dbReference type="PANTHER" id="PTHR39398:SF1">
    <property type="entry name" value="CSN8_PSMD8_EIF3K DOMAIN-CONTAINING PROTEIN"/>
    <property type="match status" value="1"/>
</dbReference>
<evidence type="ECO:0000259" key="2">
    <source>
        <dbReference type="Pfam" id="PF03399"/>
    </source>
</evidence>
<name>A0AAW1R9Q9_9CHLO</name>
<comment type="caution">
    <text evidence="3">The sequence shown here is derived from an EMBL/GenBank/DDBJ whole genome shotgun (WGS) entry which is preliminary data.</text>
</comment>
<accession>A0AAW1R9Q9</accession>
<organism evidence="3 4">
    <name type="scientific">[Myrmecia] bisecta</name>
    <dbReference type="NCBI Taxonomy" id="41462"/>
    <lineage>
        <taxon>Eukaryota</taxon>
        <taxon>Viridiplantae</taxon>
        <taxon>Chlorophyta</taxon>
        <taxon>core chlorophytes</taxon>
        <taxon>Trebouxiophyceae</taxon>
        <taxon>Trebouxiales</taxon>
        <taxon>Trebouxiaceae</taxon>
        <taxon>Myrmecia</taxon>
    </lineage>
</organism>
<dbReference type="InterPro" id="IPR005062">
    <property type="entry name" value="SAC3/GANP/THP3_conserved"/>
</dbReference>
<dbReference type="EMBL" id="JALJOR010000001">
    <property type="protein sequence ID" value="KAK9830337.1"/>
    <property type="molecule type" value="Genomic_DNA"/>
</dbReference>
<keyword evidence="4" id="KW-1185">Reference proteome</keyword>
<dbReference type="Pfam" id="PF03399">
    <property type="entry name" value="SAC3_GANP"/>
    <property type="match status" value="1"/>
</dbReference>
<proteinExistence type="predicted"/>
<feature type="domain" description="SAC3/GANP/THP3 conserved" evidence="2">
    <location>
        <begin position="165"/>
        <end position="270"/>
    </location>
</feature>
<reference evidence="3 4" key="1">
    <citation type="journal article" date="2024" name="Nat. Commun.">
        <title>Phylogenomics reveals the evolutionary origins of lichenization in chlorophyte algae.</title>
        <authorList>
            <person name="Puginier C."/>
            <person name="Libourel C."/>
            <person name="Otte J."/>
            <person name="Skaloud P."/>
            <person name="Haon M."/>
            <person name="Grisel S."/>
            <person name="Petersen M."/>
            <person name="Berrin J.G."/>
            <person name="Delaux P.M."/>
            <person name="Dal Grande F."/>
            <person name="Keller J."/>
        </authorList>
    </citation>
    <scope>NUCLEOTIDE SEQUENCE [LARGE SCALE GENOMIC DNA]</scope>
    <source>
        <strain evidence="3 4">SAG 2043</strain>
    </source>
</reference>
<dbReference type="AlphaFoldDB" id="A0AAW1R9Q9"/>
<sequence length="324" mass="35849">MHREVNRLQHRHLVDGPSWRSHTTVLGNPGVQKRRAEVRRASPPRPSLLVGDLAACHDAFSKLQQRVAQLLEASGPAASQADWEPLVVRCRALRESLMSLGRLDAFAMRVFEVSADVCLRARDFSEFLKSARHLLHDIYPTLASQQAMEANAALEAVSSRLANTRIAACERWAEFAGNFLLYFICVPAKTQGLDVVSVLRGLPHSLQRCSHVQFATSVKCALQAGDFTSFFKLHRRASWSQRTLLDLKLVQMRAWTVSVLASAYRTLSCRSAWRMLALNSGCPQAELLALLKANAESGNAAAANAYSALQMEDPNVQALLVFKS</sequence>